<dbReference type="RefSeq" id="WP_015273996.1">
    <property type="nucleotide sequence ID" value="NC_019908.1"/>
</dbReference>
<gene>
    <name evidence="1" type="ORF">BPP43_02035</name>
</gene>
<protein>
    <submittedName>
        <fullName evidence="1">Uncharacterized protein</fullName>
    </submittedName>
</protein>
<proteinExistence type="predicted"/>
<reference evidence="1 2" key="1">
    <citation type="journal article" date="2013" name="Genome Announc.">
        <title>Complete Genome Sequence of the Porcine Strain Brachyspira pilosicoli P43/6/78(T.).</title>
        <authorList>
            <person name="Lin C."/>
            <person name="den Bakker H.C."/>
            <person name="Suzuki H."/>
            <person name="Lefebure T."/>
            <person name="Ponnala L."/>
            <person name="Sun Q."/>
            <person name="Stanhope M.J."/>
            <person name="Wiedmann M."/>
            <person name="Duhamel G.E."/>
        </authorList>
    </citation>
    <scope>NUCLEOTIDE SEQUENCE [LARGE SCALE GENOMIC DNA]</scope>
    <source>
        <strain evidence="1 2">P43/6/78</strain>
    </source>
</reference>
<dbReference type="Proteomes" id="UP000010793">
    <property type="component" value="Chromosome"/>
</dbReference>
<dbReference type="AlphaFoldDB" id="A0A3B6VWC7"/>
<sequence length="371" mass="43551">MNTILKDYLEYAKEKSNIDEVQDTKLIKKNEKFLKLKELEHSDDMPKICKELSLSLNDMDILKSFSASNFIAHSFYHDDNIDEEIGKRIIDLFYKNIYYACKYINDAALAYNIDEDDLTTDDIDNLDIDIMYRIDYEALAAFTGIDTMIPAIMTLTCGNLNLREYFRSLEPTEYIEYIETYIPSMRYLHVGIDASLKTKILVLSPKVERGFFIETADTNNCFHLITLLENEIYNKKLLKRYGIDNFEFNELVYKVARGEEYSQEIIETTAHQQYYTIYALQSDGSYKIEDDNGELDLDNILHSDISPEDIPQIEGTPIIIMDSEGMWTKPIKWDNSYFTKLHQKLNPYVNILDEITDEEYKSWIEKIKKFN</sequence>
<keyword evidence="2" id="KW-1185">Reference proteome</keyword>
<dbReference type="KEGG" id="bpip:BPP43_02035"/>
<accession>A0A3B6VWC7</accession>
<evidence type="ECO:0000313" key="1">
    <source>
        <dbReference type="EMBL" id="AGA65737.1"/>
    </source>
</evidence>
<organism evidence="1 2">
    <name type="scientific">Brachyspira pilosicoli P43/6/78</name>
    <dbReference type="NCBI Taxonomy" id="1042417"/>
    <lineage>
        <taxon>Bacteria</taxon>
        <taxon>Pseudomonadati</taxon>
        <taxon>Spirochaetota</taxon>
        <taxon>Spirochaetia</taxon>
        <taxon>Brachyspirales</taxon>
        <taxon>Brachyspiraceae</taxon>
        <taxon>Brachyspira</taxon>
    </lineage>
</organism>
<name>A0A3B6VWC7_BRAPL</name>
<dbReference type="EMBL" id="CP002873">
    <property type="protein sequence ID" value="AGA65737.1"/>
    <property type="molecule type" value="Genomic_DNA"/>
</dbReference>
<evidence type="ECO:0000313" key="2">
    <source>
        <dbReference type="Proteomes" id="UP000010793"/>
    </source>
</evidence>